<name>A0A9Q0K8N5_9MAGN</name>
<evidence type="ECO:0000313" key="1">
    <source>
        <dbReference type="EMBL" id="KAJ4965919.1"/>
    </source>
</evidence>
<reference evidence="1" key="1">
    <citation type="journal article" date="2023" name="Plant J.">
        <title>The genome of the king protea, Protea cynaroides.</title>
        <authorList>
            <person name="Chang J."/>
            <person name="Duong T.A."/>
            <person name="Schoeman C."/>
            <person name="Ma X."/>
            <person name="Roodt D."/>
            <person name="Barker N."/>
            <person name="Li Z."/>
            <person name="Van de Peer Y."/>
            <person name="Mizrachi E."/>
        </authorList>
    </citation>
    <scope>NUCLEOTIDE SEQUENCE</scope>
    <source>
        <tissue evidence="1">Young leaves</tissue>
    </source>
</reference>
<proteinExistence type="predicted"/>
<evidence type="ECO:0000313" key="2">
    <source>
        <dbReference type="Proteomes" id="UP001141806"/>
    </source>
</evidence>
<dbReference type="Proteomes" id="UP001141806">
    <property type="component" value="Unassembled WGS sequence"/>
</dbReference>
<comment type="caution">
    <text evidence="1">The sequence shown here is derived from an EMBL/GenBank/DDBJ whole genome shotgun (WGS) entry which is preliminary data.</text>
</comment>
<accession>A0A9Q0K8N5</accession>
<dbReference type="EMBL" id="JAMYWD010000007">
    <property type="protein sequence ID" value="KAJ4965919.1"/>
    <property type="molecule type" value="Genomic_DNA"/>
</dbReference>
<dbReference type="AlphaFoldDB" id="A0A9Q0K8N5"/>
<organism evidence="1 2">
    <name type="scientific">Protea cynaroides</name>
    <dbReference type="NCBI Taxonomy" id="273540"/>
    <lineage>
        <taxon>Eukaryota</taxon>
        <taxon>Viridiplantae</taxon>
        <taxon>Streptophyta</taxon>
        <taxon>Embryophyta</taxon>
        <taxon>Tracheophyta</taxon>
        <taxon>Spermatophyta</taxon>
        <taxon>Magnoliopsida</taxon>
        <taxon>Proteales</taxon>
        <taxon>Proteaceae</taxon>
        <taxon>Protea</taxon>
    </lineage>
</organism>
<protein>
    <submittedName>
        <fullName evidence="1">Uncharacterized protein</fullName>
    </submittedName>
</protein>
<sequence>MGLDLYSDRGKKPANQGSNLSFLLFLHLHLHVPVAEDFHLLAVEETRNRGEERQSTKRLRKSGNCPLHLHLRFIFIFIPRPHQYRKTKSRRKEKKKAGEMLFGQMCPCPDNPHYPLKDLAQEAVWVARCYRETCDLFFHLSLTTRA</sequence>
<keyword evidence="2" id="KW-1185">Reference proteome</keyword>
<gene>
    <name evidence="1" type="ORF">NE237_017768</name>
</gene>